<accession>A0A4Y7TYI4</accession>
<dbReference type="Pfam" id="PF20222">
    <property type="entry name" value="DUF6581"/>
    <property type="match status" value="1"/>
</dbReference>
<comment type="caution">
    <text evidence="2">The sequence shown here is derived from an EMBL/GenBank/DDBJ whole genome shotgun (WGS) entry which is preliminary data.</text>
</comment>
<name>A0A4Y7TYI4_COPMI</name>
<reference evidence="2 3" key="1">
    <citation type="journal article" date="2019" name="Nat. Ecol. Evol.">
        <title>Megaphylogeny resolves global patterns of mushroom evolution.</title>
        <authorList>
            <person name="Varga T."/>
            <person name="Krizsan K."/>
            <person name="Foldi C."/>
            <person name="Dima B."/>
            <person name="Sanchez-Garcia M."/>
            <person name="Sanchez-Ramirez S."/>
            <person name="Szollosi G.J."/>
            <person name="Szarkandi J.G."/>
            <person name="Papp V."/>
            <person name="Albert L."/>
            <person name="Andreopoulos W."/>
            <person name="Angelini C."/>
            <person name="Antonin V."/>
            <person name="Barry K.W."/>
            <person name="Bougher N.L."/>
            <person name="Buchanan P."/>
            <person name="Buyck B."/>
            <person name="Bense V."/>
            <person name="Catcheside P."/>
            <person name="Chovatia M."/>
            <person name="Cooper J."/>
            <person name="Damon W."/>
            <person name="Desjardin D."/>
            <person name="Finy P."/>
            <person name="Geml J."/>
            <person name="Haridas S."/>
            <person name="Hughes K."/>
            <person name="Justo A."/>
            <person name="Karasinski D."/>
            <person name="Kautmanova I."/>
            <person name="Kiss B."/>
            <person name="Kocsube S."/>
            <person name="Kotiranta H."/>
            <person name="LaButti K.M."/>
            <person name="Lechner B.E."/>
            <person name="Liimatainen K."/>
            <person name="Lipzen A."/>
            <person name="Lukacs Z."/>
            <person name="Mihaltcheva S."/>
            <person name="Morgado L.N."/>
            <person name="Niskanen T."/>
            <person name="Noordeloos M.E."/>
            <person name="Ohm R.A."/>
            <person name="Ortiz-Santana B."/>
            <person name="Ovrebo C."/>
            <person name="Racz N."/>
            <person name="Riley R."/>
            <person name="Savchenko A."/>
            <person name="Shiryaev A."/>
            <person name="Soop K."/>
            <person name="Spirin V."/>
            <person name="Szebenyi C."/>
            <person name="Tomsovsky M."/>
            <person name="Tulloss R.E."/>
            <person name="Uehling J."/>
            <person name="Grigoriev I.V."/>
            <person name="Vagvolgyi C."/>
            <person name="Papp T."/>
            <person name="Martin F.M."/>
            <person name="Miettinen O."/>
            <person name="Hibbett D.S."/>
            <person name="Nagy L.G."/>
        </authorList>
    </citation>
    <scope>NUCLEOTIDE SEQUENCE [LARGE SCALE GENOMIC DNA]</scope>
    <source>
        <strain evidence="2 3">FP101781</strain>
    </source>
</reference>
<dbReference type="EMBL" id="QPFP01000002">
    <property type="protein sequence ID" value="TEB39044.1"/>
    <property type="molecule type" value="Genomic_DNA"/>
</dbReference>
<sequence length="108" mass="12228">MEVDQQLLPLVIQALVESDIPPVHWVGYKDLLLVSAEHSSAWTVLVSDSPLSRVLPRRWLGIDGQKIHDYWQTALRAVMALVIFRPGISQVGSSWLHLTFPCSFSIFF</sequence>
<dbReference type="InterPro" id="IPR046488">
    <property type="entry name" value="Sfc3/Tfc3_C"/>
</dbReference>
<keyword evidence="3" id="KW-1185">Reference proteome</keyword>
<feature type="domain" description="Transcription factor tau subunit sfc3/Tfc3 C-terminal" evidence="1">
    <location>
        <begin position="50"/>
        <end position="90"/>
    </location>
</feature>
<dbReference type="STRING" id="71717.A0A4Y7TYI4"/>
<evidence type="ECO:0000313" key="3">
    <source>
        <dbReference type="Proteomes" id="UP000298030"/>
    </source>
</evidence>
<dbReference type="OrthoDB" id="68020at2759"/>
<dbReference type="Proteomes" id="UP000298030">
    <property type="component" value="Unassembled WGS sequence"/>
</dbReference>
<proteinExistence type="predicted"/>
<evidence type="ECO:0000313" key="2">
    <source>
        <dbReference type="EMBL" id="TEB39044.1"/>
    </source>
</evidence>
<protein>
    <recommendedName>
        <fullName evidence="1">Transcription factor tau subunit sfc3/Tfc3 C-terminal domain-containing protein</fullName>
    </recommendedName>
</protein>
<organism evidence="2 3">
    <name type="scientific">Coprinellus micaceus</name>
    <name type="common">Glistening ink-cap mushroom</name>
    <name type="synonym">Coprinus micaceus</name>
    <dbReference type="NCBI Taxonomy" id="71717"/>
    <lineage>
        <taxon>Eukaryota</taxon>
        <taxon>Fungi</taxon>
        <taxon>Dikarya</taxon>
        <taxon>Basidiomycota</taxon>
        <taxon>Agaricomycotina</taxon>
        <taxon>Agaricomycetes</taxon>
        <taxon>Agaricomycetidae</taxon>
        <taxon>Agaricales</taxon>
        <taxon>Agaricineae</taxon>
        <taxon>Psathyrellaceae</taxon>
        <taxon>Coprinellus</taxon>
    </lineage>
</organism>
<evidence type="ECO:0000259" key="1">
    <source>
        <dbReference type="Pfam" id="PF20222"/>
    </source>
</evidence>
<gene>
    <name evidence="2" type="ORF">FA13DRAFT_1725006</name>
</gene>
<dbReference type="AlphaFoldDB" id="A0A4Y7TYI4"/>